<gene>
    <name evidence="2" type="ORF">BSK51_12160</name>
</gene>
<protein>
    <recommendedName>
        <fullName evidence="4">Asp23/Gls24 family envelope stress response protein</fullName>
    </recommendedName>
</protein>
<evidence type="ECO:0000313" key="3">
    <source>
        <dbReference type="Proteomes" id="UP000187313"/>
    </source>
</evidence>
<proteinExistence type="inferred from homology"/>
<dbReference type="Pfam" id="PF03780">
    <property type="entry name" value="Asp23"/>
    <property type="match status" value="1"/>
</dbReference>
<comment type="caution">
    <text evidence="2">The sequence shown here is derived from an EMBL/GenBank/DDBJ whole genome shotgun (WGS) entry which is preliminary data.</text>
</comment>
<comment type="similarity">
    <text evidence="1">Belongs to the asp23 family.</text>
</comment>
<sequence length="121" mass="13043">MEVVYVNEGTEQGLIHISDDVVTSIVGQVVLETPGIAGMSGSNISDNWAKRLGGKNVKKGLSVEVKEVDVAIDLRVIVNYGCVIQEVCYMLQKNVRNAVENMMGLSLVSVNVKVEKVALPV</sequence>
<evidence type="ECO:0000313" key="2">
    <source>
        <dbReference type="EMBL" id="OMD52125.1"/>
    </source>
</evidence>
<dbReference type="EMBL" id="MPTD01000007">
    <property type="protein sequence ID" value="OMD52125.1"/>
    <property type="molecule type" value="Genomic_DNA"/>
</dbReference>
<accession>A0ABX3HMX9</accession>
<evidence type="ECO:0000256" key="1">
    <source>
        <dbReference type="ARBA" id="ARBA00005721"/>
    </source>
</evidence>
<keyword evidence="3" id="KW-1185">Reference proteome</keyword>
<dbReference type="PANTHER" id="PTHR34297">
    <property type="entry name" value="HYPOTHETICAL CYTOSOLIC PROTEIN-RELATED"/>
    <property type="match status" value="1"/>
</dbReference>
<name>A0ABX3HMX9_9BACL</name>
<dbReference type="PANTHER" id="PTHR34297:SF2">
    <property type="entry name" value="ASP23_GLS24 FAMILY ENVELOPE STRESS RESPONSE PROTEIN"/>
    <property type="match status" value="1"/>
</dbReference>
<dbReference type="Proteomes" id="UP000187313">
    <property type="component" value="Unassembled WGS sequence"/>
</dbReference>
<organism evidence="2 3">
    <name type="scientific">Paenibacillus odorifer</name>
    <dbReference type="NCBI Taxonomy" id="189426"/>
    <lineage>
        <taxon>Bacteria</taxon>
        <taxon>Bacillati</taxon>
        <taxon>Bacillota</taxon>
        <taxon>Bacilli</taxon>
        <taxon>Bacillales</taxon>
        <taxon>Paenibacillaceae</taxon>
        <taxon>Paenibacillus</taxon>
    </lineage>
</organism>
<reference evidence="2 3" key="1">
    <citation type="submission" date="2016-10" db="EMBL/GenBank/DDBJ databases">
        <title>Paenibacillus species isolates.</title>
        <authorList>
            <person name="Beno S.M."/>
        </authorList>
    </citation>
    <scope>NUCLEOTIDE SEQUENCE [LARGE SCALE GENOMIC DNA]</scope>
    <source>
        <strain evidence="2 3">FSL R5-0923</strain>
    </source>
</reference>
<evidence type="ECO:0008006" key="4">
    <source>
        <dbReference type="Google" id="ProtNLM"/>
    </source>
</evidence>
<dbReference type="InterPro" id="IPR005531">
    <property type="entry name" value="Asp23"/>
</dbReference>